<organism evidence="2 3">
    <name type="scientific">Dysgonomonas termitidis</name>
    <dbReference type="NCBI Taxonomy" id="1516126"/>
    <lineage>
        <taxon>Bacteria</taxon>
        <taxon>Pseudomonadati</taxon>
        <taxon>Bacteroidota</taxon>
        <taxon>Bacteroidia</taxon>
        <taxon>Bacteroidales</taxon>
        <taxon>Dysgonomonadaceae</taxon>
        <taxon>Dysgonomonas</taxon>
    </lineage>
</organism>
<comment type="caution">
    <text evidence="2">The sequence shown here is derived from an EMBL/GenBank/DDBJ whole genome shotgun (WGS) entry which is preliminary data.</text>
</comment>
<keyword evidence="3" id="KW-1185">Reference proteome</keyword>
<sequence>MRGYKDKMDDNKTGKKKNQKTKPSENTDSPYVKLAIALEELCSDDFEFEKDDA</sequence>
<evidence type="ECO:0000313" key="3">
    <source>
        <dbReference type="Proteomes" id="UP001596023"/>
    </source>
</evidence>
<name>A0ABV9L2H8_9BACT</name>
<dbReference type="Proteomes" id="UP001596023">
    <property type="component" value="Unassembled WGS sequence"/>
</dbReference>
<evidence type="ECO:0000313" key="2">
    <source>
        <dbReference type="EMBL" id="MFC4676577.1"/>
    </source>
</evidence>
<evidence type="ECO:0000256" key="1">
    <source>
        <dbReference type="SAM" id="MobiDB-lite"/>
    </source>
</evidence>
<protein>
    <submittedName>
        <fullName evidence="2">Uncharacterized protein</fullName>
    </submittedName>
</protein>
<gene>
    <name evidence="2" type="ORF">ACFO6W_23120</name>
</gene>
<dbReference type="EMBL" id="JBHSGN010000146">
    <property type="protein sequence ID" value="MFC4676577.1"/>
    <property type="molecule type" value="Genomic_DNA"/>
</dbReference>
<feature type="region of interest" description="Disordered" evidence="1">
    <location>
        <begin position="1"/>
        <end position="31"/>
    </location>
</feature>
<reference evidence="3" key="1">
    <citation type="journal article" date="2019" name="Int. J. Syst. Evol. Microbiol.">
        <title>The Global Catalogue of Microorganisms (GCM) 10K type strain sequencing project: providing services to taxonomists for standard genome sequencing and annotation.</title>
        <authorList>
            <consortium name="The Broad Institute Genomics Platform"/>
            <consortium name="The Broad Institute Genome Sequencing Center for Infectious Disease"/>
            <person name="Wu L."/>
            <person name="Ma J."/>
        </authorList>
    </citation>
    <scope>NUCLEOTIDE SEQUENCE [LARGE SCALE GENOMIC DNA]</scope>
    <source>
        <strain evidence="3">CCUG 66188</strain>
    </source>
</reference>
<accession>A0ABV9L2H8</accession>
<feature type="compositionally biased region" description="Basic and acidic residues" evidence="1">
    <location>
        <begin position="1"/>
        <end position="13"/>
    </location>
</feature>
<dbReference type="RefSeq" id="WP_380000958.1">
    <property type="nucleotide sequence ID" value="NZ_JBHSGN010000146.1"/>
</dbReference>
<proteinExistence type="predicted"/>